<dbReference type="EnsemblPlants" id="PNT62407">
    <property type="protein sequence ID" value="PNT62407"/>
    <property type="gene ID" value="BRADI_4g02776v3"/>
</dbReference>
<gene>
    <name evidence="2" type="ORF">BRADI_4g02776v3</name>
</gene>
<accession>A0A2K2CK56</accession>
<reference evidence="2" key="2">
    <citation type="submission" date="2017-06" db="EMBL/GenBank/DDBJ databases">
        <title>WGS assembly of Brachypodium distachyon.</title>
        <authorList>
            <consortium name="The International Brachypodium Initiative"/>
            <person name="Lucas S."/>
            <person name="Harmon-Smith M."/>
            <person name="Lail K."/>
            <person name="Tice H."/>
            <person name="Grimwood J."/>
            <person name="Bruce D."/>
            <person name="Barry K."/>
            <person name="Shu S."/>
            <person name="Lindquist E."/>
            <person name="Wang M."/>
            <person name="Pitluck S."/>
            <person name="Vogel J.P."/>
            <person name="Garvin D.F."/>
            <person name="Mockler T.C."/>
            <person name="Schmutz J."/>
            <person name="Rokhsar D."/>
            <person name="Bevan M.W."/>
        </authorList>
    </citation>
    <scope>NUCLEOTIDE SEQUENCE</scope>
    <source>
        <strain evidence="2">Bd21</strain>
    </source>
</reference>
<dbReference type="AlphaFoldDB" id="A0A2K2CK56"/>
<dbReference type="Proteomes" id="UP000008810">
    <property type="component" value="Chromosome 4"/>
</dbReference>
<reference evidence="3" key="3">
    <citation type="submission" date="2018-08" db="UniProtKB">
        <authorList>
            <consortium name="EnsemblPlants"/>
        </authorList>
    </citation>
    <scope>IDENTIFICATION</scope>
    <source>
        <strain evidence="3">cv. Bd21</strain>
    </source>
</reference>
<dbReference type="Gramene" id="PNT62407">
    <property type="protein sequence ID" value="PNT62407"/>
    <property type="gene ID" value="BRADI_4g02776v3"/>
</dbReference>
<proteinExistence type="predicted"/>
<organism evidence="2">
    <name type="scientific">Brachypodium distachyon</name>
    <name type="common">Purple false brome</name>
    <name type="synonym">Trachynia distachya</name>
    <dbReference type="NCBI Taxonomy" id="15368"/>
    <lineage>
        <taxon>Eukaryota</taxon>
        <taxon>Viridiplantae</taxon>
        <taxon>Streptophyta</taxon>
        <taxon>Embryophyta</taxon>
        <taxon>Tracheophyta</taxon>
        <taxon>Spermatophyta</taxon>
        <taxon>Magnoliopsida</taxon>
        <taxon>Liliopsida</taxon>
        <taxon>Poales</taxon>
        <taxon>Poaceae</taxon>
        <taxon>BOP clade</taxon>
        <taxon>Pooideae</taxon>
        <taxon>Stipodae</taxon>
        <taxon>Brachypodieae</taxon>
        <taxon>Brachypodium</taxon>
    </lineage>
</organism>
<keyword evidence="4" id="KW-1185">Reference proteome</keyword>
<evidence type="ECO:0000313" key="4">
    <source>
        <dbReference type="Proteomes" id="UP000008810"/>
    </source>
</evidence>
<protein>
    <submittedName>
        <fullName evidence="2 3">Uncharacterized protein</fullName>
    </submittedName>
</protein>
<evidence type="ECO:0000313" key="3">
    <source>
        <dbReference type="EnsemblPlants" id="PNT62407"/>
    </source>
</evidence>
<feature type="region of interest" description="Disordered" evidence="1">
    <location>
        <begin position="29"/>
        <end position="48"/>
    </location>
</feature>
<reference evidence="2 3" key="1">
    <citation type="journal article" date="2010" name="Nature">
        <title>Genome sequencing and analysis of the model grass Brachypodium distachyon.</title>
        <authorList>
            <consortium name="International Brachypodium Initiative"/>
        </authorList>
    </citation>
    <scope>NUCLEOTIDE SEQUENCE [LARGE SCALE GENOMIC DNA]</scope>
    <source>
        <strain evidence="2 3">Bd21</strain>
    </source>
</reference>
<evidence type="ECO:0000313" key="2">
    <source>
        <dbReference type="EMBL" id="PNT62407.1"/>
    </source>
</evidence>
<dbReference type="InParanoid" id="A0A2K2CK56"/>
<evidence type="ECO:0000256" key="1">
    <source>
        <dbReference type="SAM" id="MobiDB-lite"/>
    </source>
</evidence>
<sequence>MLILDRLGSVAGNTHICVLGLQYRQERGKGVKDAGRRQAPPLPLRRGHLPPARAAAHKFPCAQLPASLCPPSDGDCRLHSDRKEVHFILFLRRIGKLERDS</sequence>
<dbReference type="EMBL" id="CM000883">
    <property type="protein sequence ID" value="PNT62407.1"/>
    <property type="molecule type" value="Genomic_DNA"/>
</dbReference>
<name>A0A2K2CK56_BRADI</name>